<accession>A0A6P4I7T7</accession>
<reference evidence="13" key="1">
    <citation type="submission" date="2025-05" db="UniProtKB">
        <authorList>
            <consortium name="RefSeq"/>
        </authorList>
    </citation>
    <scope>NUCLEOTIDE SEQUENCE [LARGE SCALE GENOMIC DNA]</scope>
    <source>
        <strain evidence="13">14028-0561.14</strain>
    </source>
</reference>
<keyword evidence="5" id="KW-0378">Hydrolase</keyword>
<comment type="similarity">
    <text evidence="2">Belongs to the peptidase S1 family.</text>
</comment>
<dbReference type="PANTHER" id="PTHR24276">
    <property type="entry name" value="POLYSERASE-RELATED"/>
    <property type="match status" value="1"/>
</dbReference>
<comment type="subcellular location">
    <subcellularLocation>
        <location evidence="1">Secreted</location>
        <location evidence="1">Extracellular space</location>
    </subcellularLocation>
</comment>
<protein>
    <recommendedName>
        <fullName evidence="10">trypsin</fullName>
        <ecNumber evidence="10">3.4.21.4</ecNumber>
    </recommendedName>
</protein>
<dbReference type="EC" id="3.4.21.4" evidence="10"/>
<dbReference type="PROSITE" id="PS00134">
    <property type="entry name" value="TRYPSIN_HIS"/>
    <property type="match status" value="1"/>
</dbReference>
<evidence type="ECO:0000313" key="13">
    <source>
        <dbReference type="Proteomes" id="UP001652661"/>
    </source>
</evidence>
<evidence type="ECO:0000256" key="5">
    <source>
        <dbReference type="ARBA" id="ARBA00022801"/>
    </source>
</evidence>
<evidence type="ECO:0000256" key="9">
    <source>
        <dbReference type="ARBA" id="ARBA00036320"/>
    </source>
</evidence>
<evidence type="ECO:0000256" key="4">
    <source>
        <dbReference type="ARBA" id="ARBA00022729"/>
    </source>
</evidence>
<dbReference type="PROSITE" id="PS50240">
    <property type="entry name" value="TRYPSIN_DOM"/>
    <property type="match status" value="1"/>
</dbReference>
<dbReference type="FunFam" id="2.40.10.10:FF:000034">
    <property type="entry name" value="Eupolytin"/>
    <property type="match status" value="1"/>
</dbReference>
<dbReference type="GO" id="GO:0004252">
    <property type="term" value="F:serine-type endopeptidase activity"/>
    <property type="evidence" value="ECO:0007669"/>
    <property type="project" value="UniProtKB-EC"/>
</dbReference>
<dbReference type="OMA" id="YMRVSGW"/>
<dbReference type="PRINTS" id="PR00722">
    <property type="entry name" value="CHYMOTRYPSIN"/>
</dbReference>
<dbReference type="GO" id="GO:0006508">
    <property type="term" value="P:proteolysis"/>
    <property type="evidence" value="ECO:0007669"/>
    <property type="project" value="UniProtKB-KW"/>
</dbReference>
<keyword evidence="6" id="KW-0720">Serine protease</keyword>
<dbReference type="Gene3D" id="2.40.10.10">
    <property type="entry name" value="Trypsin-like serine proteases"/>
    <property type="match status" value="1"/>
</dbReference>
<proteinExistence type="inferred from homology"/>
<evidence type="ECO:0000259" key="12">
    <source>
        <dbReference type="PROSITE" id="PS50240"/>
    </source>
</evidence>
<evidence type="ECO:0000313" key="14">
    <source>
        <dbReference type="RefSeq" id="XP_017018786.1"/>
    </source>
</evidence>
<dbReference type="InterPro" id="IPR009003">
    <property type="entry name" value="Peptidase_S1_PA"/>
</dbReference>
<organism evidence="13 14">
    <name type="scientific">Drosophila kikkawai</name>
    <name type="common">Fruit fly</name>
    <dbReference type="NCBI Taxonomy" id="30033"/>
    <lineage>
        <taxon>Eukaryota</taxon>
        <taxon>Metazoa</taxon>
        <taxon>Ecdysozoa</taxon>
        <taxon>Arthropoda</taxon>
        <taxon>Hexapoda</taxon>
        <taxon>Insecta</taxon>
        <taxon>Pterygota</taxon>
        <taxon>Neoptera</taxon>
        <taxon>Endopterygota</taxon>
        <taxon>Diptera</taxon>
        <taxon>Brachycera</taxon>
        <taxon>Muscomorpha</taxon>
        <taxon>Ephydroidea</taxon>
        <taxon>Drosophilidae</taxon>
        <taxon>Drosophila</taxon>
        <taxon>Sophophora</taxon>
    </lineage>
</organism>
<keyword evidence="13" id="KW-1185">Reference proteome</keyword>
<dbReference type="Pfam" id="PF00089">
    <property type="entry name" value="Trypsin"/>
    <property type="match status" value="1"/>
</dbReference>
<dbReference type="OrthoDB" id="10051896at2759"/>
<evidence type="ECO:0000256" key="11">
    <source>
        <dbReference type="SAM" id="SignalP"/>
    </source>
</evidence>
<dbReference type="AlphaFoldDB" id="A0A6P4I7T7"/>
<dbReference type="SMART" id="SM00020">
    <property type="entry name" value="Tryp_SPc"/>
    <property type="match status" value="1"/>
</dbReference>
<evidence type="ECO:0000256" key="2">
    <source>
        <dbReference type="ARBA" id="ARBA00007664"/>
    </source>
</evidence>
<dbReference type="RefSeq" id="XP_017018786.1">
    <property type="nucleotide sequence ID" value="XM_017163297.1"/>
</dbReference>
<feature type="signal peptide" evidence="11">
    <location>
        <begin position="1"/>
        <end position="23"/>
    </location>
</feature>
<evidence type="ECO:0000256" key="1">
    <source>
        <dbReference type="ARBA" id="ARBA00004239"/>
    </source>
</evidence>
<evidence type="ECO:0000256" key="3">
    <source>
        <dbReference type="ARBA" id="ARBA00022670"/>
    </source>
</evidence>
<dbReference type="SUPFAM" id="SSF50494">
    <property type="entry name" value="Trypsin-like serine proteases"/>
    <property type="match status" value="1"/>
</dbReference>
<name>A0A6P4I7T7_DROKI</name>
<dbReference type="Proteomes" id="UP001652661">
    <property type="component" value="Chromosome 2R"/>
</dbReference>
<comment type="catalytic activity">
    <reaction evidence="9">
        <text>Preferential cleavage: Arg-|-Xaa, Lys-|-Xaa.</text>
        <dbReference type="EC" id="3.4.21.4"/>
    </reaction>
</comment>
<dbReference type="GeneID" id="108072235"/>
<feature type="domain" description="Peptidase S1" evidence="12">
    <location>
        <begin position="30"/>
        <end position="252"/>
    </location>
</feature>
<dbReference type="InterPro" id="IPR001314">
    <property type="entry name" value="Peptidase_S1A"/>
</dbReference>
<dbReference type="InterPro" id="IPR001254">
    <property type="entry name" value="Trypsin_dom"/>
</dbReference>
<keyword evidence="7" id="KW-0865">Zymogen</keyword>
<evidence type="ECO:0000256" key="10">
    <source>
        <dbReference type="ARBA" id="ARBA00038868"/>
    </source>
</evidence>
<dbReference type="GO" id="GO:0005576">
    <property type="term" value="C:extracellular region"/>
    <property type="evidence" value="ECO:0007669"/>
    <property type="project" value="UniProtKB-SubCell"/>
</dbReference>
<evidence type="ECO:0000256" key="7">
    <source>
        <dbReference type="ARBA" id="ARBA00023145"/>
    </source>
</evidence>
<evidence type="ECO:0000256" key="8">
    <source>
        <dbReference type="ARBA" id="ARBA00023157"/>
    </source>
</evidence>
<sequence>MERLRYGYFLGLLLHLAFLGTQGQRIQPKIVGGTTTSLSNVGGFVVNLRYDGTFYCGGSLVSSRYVVTAAHCLSGNQASRITVQGGVSQLSQTGVVRSVAKYWIHSGYSSSSLNWDVGVIRLQSALTGSGITTVSLCTVQWNPGDYMRVSGWGVTRYGNSNPSNQLRTVQIQLIRKKVCQNAYRYRDTLTASTFCARSPGKDSCTGDSGGGVIYKSQLCGIVSWGLGCANAQYPGVYTSVHRVRNFITSCMSKK</sequence>
<reference evidence="14" key="2">
    <citation type="submission" date="2025-08" db="UniProtKB">
        <authorList>
            <consortium name="RefSeq"/>
        </authorList>
    </citation>
    <scope>IDENTIFICATION</scope>
    <source>
        <strain evidence="14">14028-0561.14</strain>
        <tissue evidence="14">Whole fly</tissue>
    </source>
</reference>
<dbReference type="InterPro" id="IPR050430">
    <property type="entry name" value="Peptidase_S1"/>
</dbReference>
<dbReference type="InterPro" id="IPR043504">
    <property type="entry name" value="Peptidase_S1_PA_chymotrypsin"/>
</dbReference>
<dbReference type="InterPro" id="IPR018114">
    <property type="entry name" value="TRYPSIN_HIS"/>
</dbReference>
<dbReference type="PANTHER" id="PTHR24276:SF91">
    <property type="entry name" value="AT26814P-RELATED"/>
    <property type="match status" value="1"/>
</dbReference>
<keyword evidence="4 11" id="KW-0732">Signal</keyword>
<keyword evidence="3" id="KW-0645">Protease</keyword>
<evidence type="ECO:0000256" key="6">
    <source>
        <dbReference type="ARBA" id="ARBA00022825"/>
    </source>
</evidence>
<dbReference type="CDD" id="cd00190">
    <property type="entry name" value="Tryp_SPc"/>
    <property type="match status" value="1"/>
</dbReference>
<feature type="chain" id="PRO_5028444872" description="trypsin" evidence="11">
    <location>
        <begin position="24"/>
        <end position="254"/>
    </location>
</feature>
<keyword evidence="8" id="KW-1015">Disulfide bond</keyword>
<gene>
    <name evidence="14" type="primary">LOC108072235</name>
</gene>